<sequence length="360" mass="41129">MIRKKNPYQNLSEASFWKVAISDKNMFDIGNLWSPKFIIEPHHRVSTFGSCFAQYFGASLKAHGFNWFITEPAPLGLSDTNKKKFGYDLFTCRTGNIYTTSLLKQWVNWALEKSDFPSEYWEYEGRFYDPFRPNIEPLGFCSIEEMFSSREQAIKSFGKAIKESDIIVFTLGLTESWFNKELGYEYPMCPGTIAGVYDEQSHIFMNQQFEFVRRNLSEAIDSIQHVNKKARFILTVSPVPLTATKSESHVLVATMESKSILRAVAGQLSKNRPSVDYFPSYEIINGTPFKGIFFESNQRSVSKVGVSYVMDTFFTSLDKNLNVSQNTIFHEKTDAATNLTELDDSMCDEELLAAFTGTKK</sequence>
<dbReference type="OrthoDB" id="369216at2"/>
<dbReference type="InterPro" id="IPR014982">
    <property type="entry name" value="GSCFA"/>
</dbReference>
<dbReference type="Pfam" id="PF08885">
    <property type="entry name" value="GSCFA"/>
    <property type="match status" value="1"/>
</dbReference>
<dbReference type="EMBL" id="CP043869">
    <property type="protein sequence ID" value="QEQ95871.1"/>
    <property type="molecule type" value="Genomic_DNA"/>
</dbReference>
<dbReference type="KEGG" id="ncu:F0U83_03655"/>
<reference evidence="2 3" key="1">
    <citation type="journal article" date="2019" name="Biochem. Eng. J.">
        <title>Metabolic engineering of the marine bacteria Neptunomonas concharum for the production of acetoin and meso-2,3-butanediol from acetate.</title>
        <authorList>
            <person name="Li W."/>
            <person name="Pu N."/>
            <person name="Liu C.-X."/>
            <person name="Yuan Q.-P."/>
            <person name="Li Z.-J."/>
        </authorList>
    </citation>
    <scope>NUCLEOTIDE SEQUENCE [LARGE SCALE GENOMIC DNA]</scope>
    <source>
        <strain evidence="2 3">JCM17730</strain>
    </source>
</reference>
<evidence type="ECO:0000313" key="3">
    <source>
        <dbReference type="Proteomes" id="UP000324760"/>
    </source>
</evidence>
<keyword evidence="3" id="KW-1185">Reference proteome</keyword>
<proteinExistence type="predicted"/>
<evidence type="ECO:0000313" key="2">
    <source>
        <dbReference type="EMBL" id="QEQ95871.1"/>
    </source>
</evidence>
<protein>
    <submittedName>
        <fullName evidence="2">GSCFA domain-containing protein</fullName>
    </submittedName>
</protein>
<dbReference type="Proteomes" id="UP000324760">
    <property type="component" value="Chromosome"/>
</dbReference>
<evidence type="ECO:0000259" key="1">
    <source>
        <dbReference type="Pfam" id="PF08885"/>
    </source>
</evidence>
<gene>
    <name evidence="2" type="ORF">F0U83_03655</name>
</gene>
<organism evidence="2 3">
    <name type="scientific">Neptunomonas concharum</name>
    <dbReference type="NCBI Taxonomy" id="1031538"/>
    <lineage>
        <taxon>Bacteria</taxon>
        <taxon>Pseudomonadati</taxon>
        <taxon>Pseudomonadota</taxon>
        <taxon>Gammaproteobacteria</taxon>
        <taxon>Oceanospirillales</taxon>
        <taxon>Oceanospirillaceae</taxon>
        <taxon>Neptunomonas</taxon>
    </lineage>
</organism>
<feature type="domain" description="GSCFA" evidence="1">
    <location>
        <begin position="44"/>
        <end position="313"/>
    </location>
</feature>
<name>A0A5P1R997_9GAMM</name>
<accession>A0A5P1R997</accession>
<dbReference type="AlphaFoldDB" id="A0A5P1R997"/>
<dbReference type="RefSeq" id="WP_138986575.1">
    <property type="nucleotide sequence ID" value="NZ_CP043869.1"/>
</dbReference>